<dbReference type="GO" id="GO:0043161">
    <property type="term" value="P:proteasome-mediated ubiquitin-dependent protein catabolic process"/>
    <property type="evidence" value="ECO:0007669"/>
    <property type="project" value="TreeGrafter"/>
</dbReference>
<evidence type="ECO:0000256" key="6">
    <source>
        <dbReference type="PROSITE-ProRule" id="PRU00221"/>
    </source>
</evidence>
<evidence type="ECO:0000313" key="8">
    <source>
        <dbReference type="EMBL" id="KAH7387523.1"/>
    </source>
</evidence>
<evidence type="ECO:0000256" key="7">
    <source>
        <dbReference type="SAM" id="MobiDB-lite"/>
    </source>
</evidence>
<dbReference type="InterPro" id="IPR015943">
    <property type="entry name" value="WD40/YVTN_repeat-like_dom_sf"/>
</dbReference>
<dbReference type="InterPro" id="IPR036322">
    <property type="entry name" value="WD40_repeat_dom_sf"/>
</dbReference>
<comment type="similarity">
    <text evidence="5">Belongs to the WD repeat cdt2 family.</text>
</comment>
<dbReference type="PANTHER" id="PTHR22852">
    <property type="entry name" value="LETHAL 2 DENTICLELESS PROTEIN RETINOIC ACID-REGULATED NUCLEAR MATRIX-ASSOCIATED PROTEIN"/>
    <property type="match status" value="1"/>
</dbReference>
<gene>
    <name evidence="8" type="ORF">KP509_16G026900</name>
</gene>
<accession>A0A8T2T0K4</accession>
<feature type="repeat" description="WD" evidence="6">
    <location>
        <begin position="148"/>
        <end position="183"/>
    </location>
</feature>
<dbReference type="PROSITE" id="PS50294">
    <property type="entry name" value="WD_REPEATS_REGION"/>
    <property type="match status" value="2"/>
</dbReference>
<keyword evidence="2 6" id="KW-0853">WD repeat</keyword>
<dbReference type="OrthoDB" id="2096344at2759"/>
<feature type="repeat" description="WD" evidence="6">
    <location>
        <begin position="106"/>
        <end position="140"/>
    </location>
</feature>
<dbReference type="GO" id="GO:0005634">
    <property type="term" value="C:nucleus"/>
    <property type="evidence" value="ECO:0007669"/>
    <property type="project" value="TreeGrafter"/>
</dbReference>
<dbReference type="Pfam" id="PF00400">
    <property type="entry name" value="WD40"/>
    <property type="match status" value="6"/>
</dbReference>
<reference evidence="8" key="1">
    <citation type="submission" date="2021-08" db="EMBL/GenBank/DDBJ databases">
        <title>WGS assembly of Ceratopteris richardii.</title>
        <authorList>
            <person name="Marchant D.B."/>
            <person name="Chen G."/>
            <person name="Jenkins J."/>
            <person name="Shu S."/>
            <person name="Leebens-Mack J."/>
            <person name="Grimwood J."/>
            <person name="Schmutz J."/>
            <person name="Soltis P."/>
            <person name="Soltis D."/>
            <person name="Chen Z.-H."/>
        </authorList>
    </citation>
    <scope>NUCLEOTIDE SEQUENCE</scope>
    <source>
        <strain evidence="8">Whitten #5841</strain>
        <tissue evidence="8">Leaf</tissue>
    </source>
</reference>
<keyword evidence="4" id="KW-0833">Ubl conjugation pathway</keyword>
<sequence length="515" mass="55247">MIPSTRGSVFTDLKARELSSLKVGARPSVASMTADGACSGSGVLTVEPNGTVAPPLAISFGKTVEQSHLLAVADEEGFVSIFNTCRKLPSFVNASRFTANARKEFWLAHSNAVFDICWVQDDQKILTASGDQTVRLWDIEARAGLGVMKGHSGSVKSLCVHPSRPDFFVSGSRDGTVAFWDFRGSFSGNVNEKCFQPVSVIKNAHTPKQLKRVRGKGLPMSVTAVQFLKDDILLATAGAADGVVKFWDLRQLKAPAVQTPMPDPVSTEGKGKRIHGISGLSLSPTGTSLIASSTDSRVYLYDVIRPEKGPVKSFQGHVLGSFYIKAAFSPEGTHILSGSSDGNVFVWQVDAPEAQPVILKGHGGEVTAVDWCSNDFCKIATCSDDFTVRVWRNLSPTFTSTAHPRPSAMRRRVTADPVCDVAEARSCEGTPCSDGHVLDTVNVIDYCPSQMCTSTEESFSSESSPKSLNITGAGPMLQCTSSDGDKNPGECSPSSVLNPPSSTRKRKTIMDYYKC</sequence>
<feature type="compositionally biased region" description="Polar residues" evidence="7">
    <location>
        <begin position="492"/>
        <end position="502"/>
    </location>
</feature>
<evidence type="ECO:0000256" key="4">
    <source>
        <dbReference type="ARBA" id="ARBA00022786"/>
    </source>
</evidence>
<dbReference type="PANTHER" id="PTHR22852:SF0">
    <property type="entry name" value="DENTICLELESS PROTEIN HOMOLOG"/>
    <property type="match status" value="1"/>
</dbReference>
<evidence type="ECO:0008006" key="10">
    <source>
        <dbReference type="Google" id="ProtNLM"/>
    </source>
</evidence>
<evidence type="ECO:0000256" key="5">
    <source>
        <dbReference type="ARBA" id="ARBA00038344"/>
    </source>
</evidence>
<comment type="pathway">
    <text evidence="1">Protein modification; protein ubiquitination.</text>
</comment>
<name>A0A8T2T0K4_CERRI</name>
<feature type="region of interest" description="Disordered" evidence="7">
    <location>
        <begin position="472"/>
        <end position="504"/>
    </location>
</feature>
<proteinExistence type="inferred from homology"/>
<dbReference type="Proteomes" id="UP000825935">
    <property type="component" value="Chromosome 16"/>
</dbReference>
<dbReference type="OMA" id="LAHHNAI"/>
<feature type="repeat" description="WD" evidence="6">
    <location>
        <begin position="359"/>
        <end position="391"/>
    </location>
</feature>
<dbReference type="PRINTS" id="PR00320">
    <property type="entry name" value="GPROTEINBRPT"/>
</dbReference>
<dbReference type="InterPro" id="IPR051865">
    <property type="entry name" value="WD-repeat_CDT2_adapter"/>
</dbReference>
<dbReference type="CDD" id="cd00200">
    <property type="entry name" value="WD40"/>
    <property type="match status" value="1"/>
</dbReference>
<dbReference type="InterPro" id="IPR019775">
    <property type="entry name" value="WD40_repeat_CS"/>
</dbReference>
<dbReference type="AlphaFoldDB" id="A0A8T2T0K4"/>
<evidence type="ECO:0000256" key="3">
    <source>
        <dbReference type="ARBA" id="ARBA00022737"/>
    </source>
</evidence>
<organism evidence="8 9">
    <name type="scientific">Ceratopteris richardii</name>
    <name type="common">Triangle waterfern</name>
    <dbReference type="NCBI Taxonomy" id="49495"/>
    <lineage>
        <taxon>Eukaryota</taxon>
        <taxon>Viridiplantae</taxon>
        <taxon>Streptophyta</taxon>
        <taxon>Embryophyta</taxon>
        <taxon>Tracheophyta</taxon>
        <taxon>Polypodiopsida</taxon>
        <taxon>Polypodiidae</taxon>
        <taxon>Polypodiales</taxon>
        <taxon>Pteridineae</taxon>
        <taxon>Pteridaceae</taxon>
        <taxon>Parkerioideae</taxon>
        <taxon>Ceratopteris</taxon>
    </lineage>
</organism>
<dbReference type="EMBL" id="CM035421">
    <property type="protein sequence ID" value="KAH7387523.1"/>
    <property type="molecule type" value="Genomic_DNA"/>
</dbReference>
<dbReference type="InterPro" id="IPR001680">
    <property type="entry name" value="WD40_rpt"/>
</dbReference>
<dbReference type="InterPro" id="IPR020472">
    <property type="entry name" value="WD40_PAC1"/>
</dbReference>
<dbReference type="Gene3D" id="2.130.10.10">
    <property type="entry name" value="YVTN repeat-like/Quinoprotein amine dehydrogenase"/>
    <property type="match status" value="2"/>
</dbReference>
<evidence type="ECO:0000256" key="2">
    <source>
        <dbReference type="ARBA" id="ARBA00022574"/>
    </source>
</evidence>
<keyword evidence="3" id="KW-0677">Repeat</keyword>
<dbReference type="SUPFAM" id="SSF50978">
    <property type="entry name" value="WD40 repeat-like"/>
    <property type="match status" value="1"/>
</dbReference>
<keyword evidence="9" id="KW-1185">Reference proteome</keyword>
<dbReference type="PROSITE" id="PS50082">
    <property type="entry name" value="WD_REPEATS_2"/>
    <property type="match status" value="4"/>
</dbReference>
<evidence type="ECO:0000256" key="1">
    <source>
        <dbReference type="ARBA" id="ARBA00004906"/>
    </source>
</evidence>
<comment type="caution">
    <text evidence="8">The sequence shown here is derived from an EMBL/GenBank/DDBJ whole genome shotgun (WGS) entry which is preliminary data.</text>
</comment>
<dbReference type="SMART" id="SM00320">
    <property type="entry name" value="WD40"/>
    <property type="match status" value="6"/>
</dbReference>
<dbReference type="GO" id="GO:0030674">
    <property type="term" value="F:protein-macromolecule adaptor activity"/>
    <property type="evidence" value="ECO:0007669"/>
    <property type="project" value="TreeGrafter"/>
</dbReference>
<evidence type="ECO:0000313" key="9">
    <source>
        <dbReference type="Proteomes" id="UP000825935"/>
    </source>
</evidence>
<protein>
    <recommendedName>
        <fullName evidence="10">Denticleless protein homolog</fullName>
    </recommendedName>
</protein>
<dbReference type="PROSITE" id="PS00678">
    <property type="entry name" value="WD_REPEATS_1"/>
    <property type="match status" value="1"/>
</dbReference>
<feature type="repeat" description="WD" evidence="6">
    <location>
        <begin position="327"/>
        <end position="357"/>
    </location>
</feature>